<gene>
    <name evidence="2" type="ORF">SKAU_G00175870</name>
</gene>
<evidence type="ECO:0000313" key="2">
    <source>
        <dbReference type="EMBL" id="KAJ8361062.1"/>
    </source>
</evidence>
<organism evidence="2 3">
    <name type="scientific">Synaphobranchus kaupii</name>
    <name type="common">Kaup's arrowtooth eel</name>
    <dbReference type="NCBI Taxonomy" id="118154"/>
    <lineage>
        <taxon>Eukaryota</taxon>
        <taxon>Metazoa</taxon>
        <taxon>Chordata</taxon>
        <taxon>Craniata</taxon>
        <taxon>Vertebrata</taxon>
        <taxon>Euteleostomi</taxon>
        <taxon>Actinopterygii</taxon>
        <taxon>Neopterygii</taxon>
        <taxon>Teleostei</taxon>
        <taxon>Anguilliformes</taxon>
        <taxon>Synaphobranchidae</taxon>
        <taxon>Synaphobranchus</taxon>
    </lineage>
</organism>
<dbReference type="EMBL" id="JAINUF010000005">
    <property type="protein sequence ID" value="KAJ8361062.1"/>
    <property type="molecule type" value="Genomic_DNA"/>
</dbReference>
<protein>
    <submittedName>
        <fullName evidence="2">Uncharacterized protein</fullName>
    </submittedName>
</protein>
<name>A0A9Q1FLV4_SYNKA</name>
<keyword evidence="3" id="KW-1185">Reference proteome</keyword>
<evidence type="ECO:0000313" key="3">
    <source>
        <dbReference type="Proteomes" id="UP001152622"/>
    </source>
</evidence>
<sequence length="109" mass="12013">MSHQQVLHNFIIFLSHSQARCNARPFADERANGRRKCRGERGILALPIHSASVFTSSSCGRLRATQEKRIGIAREGTSPTGDARGDNGEDLEAVLPVQRKMLAQEDVTL</sequence>
<dbReference type="AlphaFoldDB" id="A0A9Q1FLV4"/>
<dbReference type="Proteomes" id="UP001152622">
    <property type="component" value="Chromosome 5"/>
</dbReference>
<proteinExistence type="predicted"/>
<evidence type="ECO:0000256" key="1">
    <source>
        <dbReference type="SAM" id="MobiDB-lite"/>
    </source>
</evidence>
<accession>A0A9Q1FLV4</accession>
<feature type="region of interest" description="Disordered" evidence="1">
    <location>
        <begin position="70"/>
        <end position="89"/>
    </location>
</feature>
<comment type="caution">
    <text evidence="2">The sequence shown here is derived from an EMBL/GenBank/DDBJ whole genome shotgun (WGS) entry which is preliminary data.</text>
</comment>
<reference evidence="2" key="1">
    <citation type="journal article" date="2023" name="Science">
        <title>Genome structures resolve the early diversification of teleost fishes.</title>
        <authorList>
            <person name="Parey E."/>
            <person name="Louis A."/>
            <person name="Montfort J."/>
            <person name="Bouchez O."/>
            <person name="Roques C."/>
            <person name="Iampietro C."/>
            <person name="Lluch J."/>
            <person name="Castinel A."/>
            <person name="Donnadieu C."/>
            <person name="Desvignes T."/>
            <person name="Floi Bucao C."/>
            <person name="Jouanno E."/>
            <person name="Wen M."/>
            <person name="Mejri S."/>
            <person name="Dirks R."/>
            <person name="Jansen H."/>
            <person name="Henkel C."/>
            <person name="Chen W.J."/>
            <person name="Zahm M."/>
            <person name="Cabau C."/>
            <person name="Klopp C."/>
            <person name="Thompson A.W."/>
            <person name="Robinson-Rechavi M."/>
            <person name="Braasch I."/>
            <person name="Lecointre G."/>
            <person name="Bobe J."/>
            <person name="Postlethwait J.H."/>
            <person name="Berthelot C."/>
            <person name="Roest Crollius H."/>
            <person name="Guiguen Y."/>
        </authorList>
    </citation>
    <scope>NUCLEOTIDE SEQUENCE</scope>
    <source>
        <strain evidence="2">WJC10195</strain>
    </source>
</reference>